<accession>A0A517LU68</accession>
<evidence type="ECO:0000313" key="2">
    <source>
        <dbReference type="EMBL" id="QDS86172.1"/>
    </source>
</evidence>
<dbReference type="KEGG" id="ruv:EC9_03310"/>
<keyword evidence="3" id="KW-1185">Reference proteome</keyword>
<sequence length="116" mass="13720">MEFAKVMFEQIRRVIPREKPPNFEAWANDVRLLRERDGFDPEEIKAVFCWANADDFWRTNIRSPSKLREKYSVLHAKMLAAKPIPQQHEITTPTPRQRRAPAWHPQQKKSPNSKNA</sequence>
<proteinExistence type="predicted"/>
<organism evidence="2 3">
    <name type="scientific">Rosistilla ulvae</name>
    <dbReference type="NCBI Taxonomy" id="1930277"/>
    <lineage>
        <taxon>Bacteria</taxon>
        <taxon>Pseudomonadati</taxon>
        <taxon>Planctomycetota</taxon>
        <taxon>Planctomycetia</taxon>
        <taxon>Pirellulales</taxon>
        <taxon>Pirellulaceae</taxon>
        <taxon>Rosistilla</taxon>
    </lineage>
</organism>
<evidence type="ECO:0000313" key="3">
    <source>
        <dbReference type="Proteomes" id="UP000319557"/>
    </source>
</evidence>
<reference evidence="2 3" key="1">
    <citation type="submission" date="2019-02" db="EMBL/GenBank/DDBJ databases">
        <title>Deep-cultivation of Planctomycetes and their phenomic and genomic characterization uncovers novel biology.</title>
        <authorList>
            <person name="Wiegand S."/>
            <person name="Jogler M."/>
            <person name="Boedeker C."/>
            <person name="Pinto D."/>
            <person name="Vollmers J."/>
            <person name="Rivas-Marin E."/>
            <person name="Kohn T."/>
            <person name="Peeters S.H."/>
            <person name="Heuer A."/>
            <person name="Rast P."/>
            <person name="Oberbeckmann S."/>
            <person name="Bunk B."/>
            <person name="Jeske O."/>
            <person name="Meyerdierks A."/>
            <person name="Storesund J.E."/>
            <person name="Kallscheuer N."/>
            <person name="Luecker S."/>
            <person name="Lage O.M."/>
            <person name="Pohl T."/>
            <person name="Merkel B.J."/>
            <person name="Hornburger P."/>
            <person name="Mueller R.-W."/>
            <person name="Bruemmer F."/>
            <person name="Labrenz M."/>
            <person name="Spormann A.M."/>
            <person name="Op den Camp H."/>
            <person name="Overmann J."/>
            <person name="Amann R."/>
            <person name="Jetten M.S.M."/>
            <person name="Mascher T."/>
            <person name="Medema M.H."/>
            <person name="Devos D.P."/>
            <person name="Kaster A.-K."/>
            <person name="Ovreas L."/>
            <person name="Rohde M."/>
            <person name="Galperin M.Y."/>
            <person name="Jogler C."/>
        </authorList>
    </citation>
    <scope>NUCLEOTIDE SEQUENCE [LARGE SCALE GENOMIC DNA]</scope>
    <source>
        <strain evidence="2 3">EC9</strain>
    </source>
</reference>
<dbReference type="AlphaFoldDB" id="A0A517LU68"/>
<name>A0A517LU68_9BACT</name>
<dbReference type="Proteomes" id="UP000319557">
    <property type="component" value="Chromosome"/>
</dbReference>
<protein>
    <submittedName>
        <fullName evidence="2">Uncharacterized protein</fullName>
    </submittedName>
</protein>
<dbReference type="EMBL" id="CP036261">
    <property type="protein sequence ID" value="QDS86172.1"/>
    <property type="molecule type" value="Genomic_DNA"/>
</dbReference>
<feature type="region of interest" description="Disordered" evidence="1">
    <location>
        <begin position="82"/>
        <end position="116"/>
    </location>
</feature>
<evidence type="ECO:0000256" key="1">
    <source>
        <dbReference type="SAM" id="MobiDB-lite"/>
    </source>
</evidence>
<gene>
    <name evidence="2" type="ORF">EC9_03310</name>
</gene>